<sequence length="52" mass="6010">MSCPKSLVIYAHTDKHNATTFPWMKICVVIITRDGRASSSSHMMDEHYHHHT</sequence>
<evidence type="ECO:0000313" key="1">
    <source>
        <dbReference type="EMBL" id="CEK96261.1"/>
    </source>
</evidence>
<organism evidence="1">
    <name type="scientific">Arion vulgaris</name>
    <dbReference type="NCBI Taxonomy" id="1028688"/>
    <lineage>
        <taxon>Eukaryota</taxon>
        <taxon>Metazoa</taxon>
        <taxon>Spiralia</taxon>
        <taxon>Lophotrochozoa</taxon>
        <taxon>Mollusca</taxon>
        <taxon>Gastropoda</taxon>
        <taxon>Heterobranchia</taxon>
        <taxon>Euthyneura</taxon>
        <taxon>Panpulmonata</taxon>
        <taxon>Eupulmonata</taxon>
        <taxon>Stylommatophora</taxon>
        <taxon>Helicina</taxon>
        <taxon>Arionoidea</taxon>
        <taxon>Arionidae</taxon>
        <taxon>Arion</taxon>
    </lineage>
</organism>
<name>A0A0B7BV56_9EUPU</name>
<protein>
    <submittedName>
        <fullName evidence="1">Uncharacterized protein</fullName>
    </submittedName>
</protein>
<reference evidence="1" key="1">
    <citation type="submission" date="2014-12" db="EMBL/GenBank/DDBJ databases">
        <title>Insight into the proteome of Arion vulgaris.</title>
        <authorList>
            <person name="Aradska J."/>
            <person name="Bulat T."/>
            <person name="Smidak R."/>
            <person name="Sarate P."/>
            <person name="Gangsoo J."/>
            <person name="Sialana F."/>
            <person name="Bilban M."/>
            <person name="Lubec G."/>
        </authorList>
    </citation>
    <scope>NUCLEOTIDE SEQUENCE</scope>
    <source>
        <tissue evidence="1">Skin</tissue>
    </source>
</reference>
<proteinExistence type="predicted"/>
<accession>A0A0B7BV56</accession>
<gene>
    <name evidence="1" type="primary">ORF211219</name>
</gene>
<dbReference type="AlphaFoldDB" id="A0A0B7BV56"/>
<dbReference type="EMBL" id="HACG01049396">
    <property type="protein sequence ID" value="CEK96261.1"/>
    <property type="molecule type" value="Transcribed_RNA"/>
</dbReference>